<protein>
    <submittedName>
        <fullName evidence="1">Uncharacterized protein</fullName>
    </submittedName>
</protein>
<sequence length="188" mass="20872">MECEELLEAIARATLLGGNLLPAGNPELIQRRVEVRNYLKDHPPRFEVQVIPRPHGAGLLSFALRIVILHELMHFIMFKFAVFPPDTLPPGTPPYITSPNRTIADAARGHGEAGYWVEHWVSGAGSARFVYASQQHPHTIDHDQLDSIHFVGAGGSYIELKSSDIKIIRPLAAGRLRPFPILPVHQSN</sequence>
<feature type="non-terminal residue" evidence="1">
    <location>
        <position position="188"/>
    </location>
</feature>
<reference evidence="1 2" key="1">
    <citation type="submission" date="2016-03" db="EMBL/GenBank/DDBJ databases">
        <title>Comparative genomics of the ectomycorrhizal sister species Rhizopogon vinicolor and Rhizopogon vesiculosus (Basidiomycota: Boletales) reveals a divergence of the mating type B locus.</title>
        <authorList>
            <person name="Mujic A.B."/>
            <person name="Kuo A."/>
            <person name="Tritt A."/>
            <person name="Lipzen A."/>
            <person name="Chen C."/>
            <person name="Johnson J."/>
            <person name="Sharma A."/>
            <person name="Barry K."/>
            <person name="Grigoriev I.V."/>
            <person name="Spatafora J.W."/>
        </authorList>
    </citation>
    <scope>NUCLEOTIDE SEQUENCE [LARGE SCALE GENOMIC DNA]</scope>
    <source>
        <strain evidence="1 2">AM-OR11-056</strain>
    </source>
</reference>
<evidence type="ECO:0000313" key="2">
    <source>
        <dbReference type="Proteomes" id="UP000183567"/>
    </source>
</evidence>
<evidence type="ECO:0000313" key="1">
    <source>
        <dbReference type="EMBL" id="OJA18254.1"/>
    </source>
</evidence>
<name>A0A1J8Q9B7_9AGAM</name>
<proteinExistence type="predicted"/>
<organism evidence="1 2">
    <name type="scientific">Rhizopogon vesiculosus</name>
    <dbReference type="NCBI Taxonomy" id="180088"/>
    <lineage>
        <taxon>Eukaryota</taxon>
        <taxon>Fungi</taxon>
        <taxon>Dikarya</taxon>
        <taxon>Basidiomycota</taxon>
        <taxon>Agaricomycotina</taxon>
        <taxon>Agaricomycetes</taxon>
        <taxon>Agaricomycetidae</taxon>
        <taxon>Boletales</taxon>
        <taxon>Suillineae</taxon>
        <taxon>Rhizopogonaceae</taxon>
        <taxon>Rhizopogon</taxon>
    </lineage>
</organism>
<accession>A0A1J8Q9B7</accession>
<dbReference type="AlphaFoldDB" id="A0A1J8Q9B7"/>
<keyword evidence="2" id="KW-1185">Reference proteome</keyword>
<comment type="caution">
    <text evidence="1">The sequence shown here is derived from an EMBL/GenBank/DDBJ whole genome shotgun (WGS) entry which is preliminary data.</text>
</comment>
<dbReference type="OrthoDB" id="10388700at2759"/>
<dbReference type="Proteomes" id="UP000183567">
    <property type="component" value="Unassembled WGS sequence"/>
</dbReference>
<dbReference type="EMBL" id="LVVM01001572">
    <property type="protein sequence ID" value="OJA18254.1"/>
    <property type="molecule type" value="Genomic_DNA"/>
</dbReference>
<gene>
    <name evidence="1" type="ORF">AZE42_12389</name>
</gene>